<evidence type="ECO:0000256" key="1">
    <source>
        <dbReference type="ARBA" id="ARBA00001933"/>
    </source>
</evidence>
<keyword evidence="4 9" id="KW-0032">Aminotransferase</keyword>
<protein>
    <recommendedName>
        <fullName evidence="9">Histidinol-phosphate aminotransferase</fullName>
        <ecNumber evidence="9">2.6.1.9</ecNumber>
    </recommendedName>
    <alternativeName>
        <fullName evidence="9">Imidazole acetol-phosphate transaminase</fullName>
    </alternativeName>
</protein>
<comment type="pathway">
    <text evidence="9">Amino-acid biosynthesis; L-histidine biosynthesis; L-histidine from 5-phospho-alpha-D-ribose 1-diphosphate: step 7/9.</text>
</comment>
<dbReference type="HAMAP" id="MF_01023">
    <property type="entry name" value="HisC_aminotrans_2"/>
    <property type="match status" value="1"/>
</dbReference>
<evidence type="ECO:0000256" key="3">
    <source>
        <dbReference type="ARBA" id="ARBA00011738"/>
    </source>
</evidence>
<evidence type="ECO:0000256" key="2">
    <source>
        <dbReference type="ARBA" id="ARBA00007970"/>
    </source>
</evidence>
<keyword evidence="5 9" id="KW-0028">Amino-acid biosynthesis</keyword>
<accession>A0A930Y9R4</accession>
<keyword evidence="7 9" id="KW-0663">Pyridoxal phosphate</keyword>
<evidence type="ECO:0000313" key="12">
    <source>
        <dbReference type="Proteomes" id="UP000656804"/>
    </source>
</evidence>
<dbReference type="PROSITE" id="PS00599">
    <property type="entry name" value="AA_TRANSFER_CLASS_2"/>
    <property type="match status" value="1"/>
</dbReference>
<dbReference type="AlphaFoldDB" id="A0A930Y9R4"/>
<reference evidence="11" key="1">
    <citation type="submission" date="2020-11" db="EMBL/GenBank/DDBJ databases">
        <title>Nocardioides sp. CBS4Y-1, whole genome shotgun sequence.</title>
        <authorList>
            <person name="Tuo L."/>
        </authorList>
    </citation>
    <scope>NUCLEOTIDE SEQUENCE</scope>
    <source>
        <strain evidence="11">CBS4Y-1</strain>
    </source>
</reference>
<dbReference type="PANTHER" id="PTHR42885:SF2">
    <property type="entry name" value="HISTIDINOL-PHOSPHATE AMINOTRANSFERASE"/>
    <property type="match status" value="1"/>
</dbReference>
<organism evidence="11 12">
    <name type="scientific">Nocardioides acrostichi</name>
    <dbReference type="NCBI Taxonomy" id="2784339"/>
    <lineage>
        <taxon>Bacteria</taxon>
        <taxon>Bacillati</taxon>
        <taxon>Actinomycetota</taxon>
        <taxon>Actinomycetes</taxon>
        <taxon>Propionibacteriales</taxon>
        <taxon>Nocardioidaceae</taxon>
        <taxon>Nocardioides</taxon>
    </lineage>
</organism>
<keyword evidence="12" id="KW-1185">Reference proteome</keyword>
<sequence>MTFPPLREELRGIAPYGAPQLDVPYALNTNENPYGPSAACVADIAAAVAEAAAGLNRYPDREHLALREGLATYLSRDVAPGQAPIEAAQVWAANGSNEVMLQLLQAFGGPGRTVVSFAPTYSMYPEYARDTHSRFVAGRRADDFTLDLDAAVTLVEAERPSVVLLPSPNNPTGTALAPEAIGALCEAIGDDGLLVVDEAYGEFRRAGTPSALELLLTYRNLVVTRTMSKAFAGAGLRLGYLAADPAICDAIRVVRLPYHLSAVTQAVALAALAHTDELLGAVDALRAERDACVAWLREQGLHVADSDANFCLFGTFADRHAVWQRLLDEGVLVREVGPEGWLRVSIGTPAEMAAFRAAMMVVLEHPGVAGGES</sequence>
<evidence type="ECO:0000256" key="9">
    <source>
        <dbReference type="HAMAP-Rule" id="MF_01023"/>
    </source>
</evidence>
<comment type="similarity">
    <text evidence="2 9">Belongs to the class-II pyridoxal-phosphate-dependent aminotransferase family. Histidinol-phosphate aminotransferase subfamily.</text>
</comment>
<gene>
    <name evidence="9" type="primary">hisC</name>
    <name evidence="11" type="ORF">ISG29_03010</name>
</gene>
<comment type="cofactor">
    <cofactor evidence="1 9">
        <name>pyridoxal 5'-phosphate</name>
        <dbReference type="ChEBI" id="CHEBI:597326"/>
    </cofactor>
</comment>
<dbReference type="Gene3D" id="3.90.1150.10">
    <property type="entry name" value="Aspartate Aminotransferase, domain 1"/>
    <property type="match status" value="1"/>
</dbReference>
<dbReference type="InterPro" id="IPR015424">
    <property type="entry name" value="PyrdxlP-dep_Trfase"/>
</dbReference>
<feature type="modified residue" description="N6-(pyridoxal phosphate)lysine" evidence="9">
    <location>
        <position position="229"/>
    </location>
</feature>
<dbReference type="GO" id="GO:0004400">
    <property type="term" value="F:histidinol-phosphate transaminase activity"/>
    <property type="evidence" value="ECO:0007669"/>
    <property type="project" value="UniProtKB-UniRule"/>
</dbReference>
<dbReference type="InterPro" id="IPR015422">
    <property type="entry name" value="PyrdxlP-dep_Trfase_small"/>
</dbReference>
<evidence type="ECO:0000313" key="11">
    <source>
        <dbReference type="EMBL" id="MBF4160643.1"/>
    </source>
</evidence>
<dbReference type="NCBIfam" id="NF002877">
    <property type="entry name" value="PRK03317.1"/>
    <property type="match status" value="1"/>
</dbReference>
<feature type="domain" description="Aminotransferase class I/classII large" evidence="10">
    <location>
        <begin position="27"/>
        <end position="355"/>
    </location>
</feature>
<dbReference type="Gene3D" id="3.40.640.10">
    <property type="entry name" value="Type I PLP-dependent aspartate aminotransferase-like (Major domain)"/>
    <property type="match status" value="1"/>
</dbReference>
<dbReference type="Pfam" id="PF00155">
    <property type="entry name" value="Aminotran_1_2"/>
    <property type="match status" value="1"/>
</dbReference>
<keyword evidence="6 9" id="KW-0808">Transferase</keyword>
<keyword evidence="8 9" id="KW-0368">Histidine biosynthesis</keyword>
<evidence type="ECO:0000259" key="10">
    <source>
        <dbReference type="Pfam" id="PF00155"/>
    </source>
</evidence>
<dbReference type="RefSeq" id="WP_194501845.1">
    <property type="nucleotide sequence ID" value="NZ_JADIVZ010000001.1"/>
</dbReference>
<name>A0A930Y9R4_9ACTN</name>
<evidence type="ECO:0000256" key="4">
    <source>
        <dbReference type="ARBA" id="ARBA00022576"/>
    </source>
</evidence>
<dbReference type="InterPro" id="IPR004839">
    <property type="entry name" value="Aminotransferase_I/II_large"/>
</dbReference>
<proteinExistence type="inferred from homology"/>
<dbReference type="PANTHER" id="PTHR42885">
    <property type="entry name" value="HISTIDINOL-PHOSPHATE AMINOTRANSFERASE-RELATED"/>
    <property type="match status" value="1"/>
</dbReference>
<comment type="caution">
    <text evidence="11">The sequence shown here is derived from an EMBL/GenBank/DDBJ whole genome shotgun (WGS) entry which is preliminary data.</text>
</comment>
<evidence type="ECO:0000256" key="5">
    <source>
        <dbReference type="ARBA" id="ARBA00022605"/>
    </source>
</evidence>
<dbReference type="GO" id="GO:0000105">
    <property type="term" value="P:L-histidine biosynthetic process"/>
    <property type="evidence" value="ECO:0007669"/>
    <property type="project" value="UniProtKB-UniRule"/>
</dbReference>
<dbReference type="EC" id="2.6.1.9" evidence="9"/>
<dbReference type="InterPro" id="IPR005861">
    <property type="entry name" value="HisP_aminotrans"/>
</dbReference>
<evidence type="ECO:0000256" key="6">
    <source>
        <dbReference type="ARBA" id="ARBA00022679"/>
    </source>
</evidence>
<dbReference type="Proteomes" id="UP000656804">
    <property type="component" value="Unassembled WGS sequence"/>
</dbReference>
<dbReference type="InterPro" id="IPR015421">
    <property type="entry name" value="PyrdxlP-dep_Trfase_major"/>
</dbReference>
<dbReference type="GO" id="GO:0030170">
    <property type="term" value="F:pyridoxal phosphate binding"/>
    <property type="evidence" value="ECO:0007669"/>
    <property type="project" value="InterPro"/>
</dbReference>
<comment type="catalytic activity">
    <reaction evidence="9">
        <text>L-histidinol phosphate + 2-oxoglutarate = 3-(imidazol-4-yl)-2-oxopropyl phosphate + L-glutamate</text>
        <dbReference type="Rhea" id="RHEA:23744"/>
        <dbReference type="ChEBI" id="CHEBI:16810"/>
        <dbReference type="ChEBI" id="CHEBI:29985"/>
        <dbReference type="ChEBI" id="CHEBI:57766"/>
        <dbReference type="ChEBI" id="CHEBI:57980"/>
        <dbReference type="EC" id="2.6.1.9"/>
    </reaction>
</comment>
<comment type="subunit">
    <text evidence="3 9">Homodimer.</text>
</comment>
<evidence type="ECO:0000256" key="8">
    <source>
        <dbReference type="ARBA" id="ARBA00023102"/>
    </source>
</evidence>
<evidence type="ECO:0000256" key="7">
    <source>
        <dbReference type="ARBA" id="ARBA00022898"/>
    </source>
</evidence>
<dbReference type="EMBL" id="JADIVZ010000001">
    <property type="protein sequence ID" value="MBF4160643.1"/>
    <property type="molecule type" value="Genomic_DNA"/>
</dbReference>
<dbReference type="CDD" id="cd00609">
    <property type="entry name" value="AAT_like"/>
    <property type="match status" value="1"/>
</dbReference>
<dbReference type="NCBIfam" id="TIGR01141">
    <property type="entry name" value="hisC"/>
    <property type="match status" value="1"/>
</dbReference>
<dbReference type="SUPFAM" id="SSF53383">
    <property type="entry name" value="PLP-dependent transferases"/>
    <property type="match status" value="1"/>
</dbReference>
<dbReference type="InterPro" id="IPR001917">
    <property type="entry name" value="Aminotrans_II_pyridoxalP_BS"/>
</dbReference>